<evidence type="ECO:0000256" key="1">
    <source>
        <dbReference type="SAM" id="Phobius"/>
    </source>
</evidence>
<dbReference type="AlphaFoldDB" id="A0A0V0SMM5"/>
<sequence length="88" mass="10387">MINRNNSHNCNASSLFVILFPKIRFINAIFTNLYLDDLMRQKMSLKHLKLLLTLAKLKIDFRILNILKVNIAFNMYDKIHSILILLLK</sequence>
<accession>A0A0V0SMM5</accession>
<dbReference type="Proteomes" id="UP000054630">
    <property type="component" value="Unassembled WGS sequence"/>
</dbReference>
<dbReference type="EMBL" id="JYDL01000001">
    <property type="protein sequence ID" value="KRX27960.1"/>
    <property type="molecule type" value="Genomic_DNA"/>
</dbReference>
<feature type="transmembrane region" description="Helical" evidence="1">
    <location>
        <begin position="12"/>
        <end position="35"/>
    </location>
</feature>
<keyword evidence="1" id="KW-0812">Transmembrane</keyword>
<comment type="caution">
    <text evidence="2">The sequence shown here is derived from an EMBL/GenBank/DDBJ whole genome shotgun (WGS) entry which is preliminary data.</text>
</comment>
<name>A0A0V0SMM5_9BILA</name>
<reference evidence="2 3" key="1">
    <citation type="submission" date="2015-01" db="EMBL/GenBank/DDBJ databases">
        <title>Evolution of Trichinella species and genotypes.</title>
        <authorList>
            <person name="Korhonen P.K."/>
            <person name="Edoardo P."/>
            <person name="Giuseppe L.R."/>
            <person name="Gasser R.B."/>
        </authorList>
    </citation>
    <scope>NUCLEOTIDE SEQUENCE [LARGE SCALE GENOMIC DNA]</scope>
    <source>
        <strain evidence="2">ISS37</strain>
    </source>
</reference>
<organism evidence="2 3">
    <name type="scientific">Trichinella nelsoni</name>
    <dbReference type="NCBI Taxonomy" id="6336"/>
    <lineage>
        <taxon>Eukaryota</taxon>
        <taxon>Metazoa</taxon>
        <taxon>Ecdysozoa</taxon>
        <taxon>Nematoda</taxon>
        <taxon>Enoplea</taxon>
        <taxon>Dorylaimia</taxon>
        <taxon>Trichinellida</taxon>
        <taxon>Trichinellidae</taxon>
        <taxon>Trichinella</taxon>
    </lineage>
</organism>
<keyword evidence="3" id="KW-1185">Reference proteome</keyword>
<protein>
    <submittedName>
        <fullName evidence="2">Uncharacterized protein</fullName>
    </submittedName>
</protein>
<keyword evidence="1" id="KW-1133">Transmembrane helix</keyword>
<evidence type="ECO:0000313" key="3">
    <source>
        <dbReference type="Proteomes" id="UP000054630"/>
    </source>
</evidence>
<gene>
    <name evidence="2" type="ORF">T07_14091</name>
</gene>
<proteinExistence type="predicted"/>
<keyword evidence="1" id="KW-0472">Membrane</keyword>
<evidence type="ECO:0000313" key="2">
    <source>
        <dbReference type="EMBL" id="KRX27960.1"/>
    </source>
</evidence>